<dbReference type="STRING" id="1817828.A2722_03725"/>
<evidence type="ECO:0000256" key="14">
    <source>
        <dbReference type="PROSITE-ProRule" id="PRU00289"/>
    </source>
</evidence>
<dbReference type="InterPro" id="IPR003593">
    <property type="entry name" value="AAA+_ATPase"/>
</dbReference>
<evidence type="ECO:0000256" key="16">
    <source>
        <dbReference type="SAM" id="Phobius"/>
    </source>
</evidence>
<keyword evidence="9 16" id="KW-1133">Transmembrane helix</keyword>
<dbReference type="PANTHER" id="PTHR22683:SF41">
    <property type="entry name" value="DNA TRANSLOCASE FTSK"/>
    <property type="match status" value="1"/>
</dbReference>
<feature type="region of interest" description="Disordered" evidence="15">
    <location>
        <begin position="746"/>
        <end position="766"/>
    </location>
</feature>
<name>A0A1F5PJ63_9BACT</name>
<feature type="transmembrane region" description="Helical" evidence="16">
    <location>
        <begin position="39"/>
        <end position="57"/>
    </location>
</feature>
<reference evidence="18 19" key="1">
    <citation type="journal article" date="2016" name="Nat. Commun.">
        <title>Thousands of microbial genomes shed light on interconnected biogeochemical processes in an aquifer system.</title>
        <authorList>
            <person name="Anantharaman K."/>
            <person name="Brown C.T."/>
            <person name="Hug L.A."/>
            <person name="Sharon I."/>
            <person name="Castelle C.J."/>
            <person name="Probst A.J."/>
            <person name="Thomas B.C."/>
            <person name="Singh A."/>
            <person name="Wilkins M.J."/>
            <person name="Karaoz U."/>
            <person name="Brodie E.L."/>
            <person name="Williams K.H."/>
            <person name="Hubbard S.S."/>
            <person name="Banfield J.F."/>
        </authorList>
    </citation>
    <scope>NUCLEOTIDE SEQUENCE [LARGE SCALE GENOMIC DNA]</scope>
</reference>
<feature type="region of interest" description="Disordered" evidence="15">
    <location>
        <begin position="249"/>
        <end position="268"/>
    </location>
</feature>
<dbReference type="InterPro" id="IPR018541">
    <property type="entry name" value="Ftsk_gamma"/>
</dbReference>
<evidence type="ECO:0000313" key="19">
    <source>
        <dbReference type="Proteomes" id="UP000178377"/>
    </source>
</evidence>
<evidence type="ECO:0000256" key="3">
    <source>
        <dbReference type="ARBA" id="ARBA00022475"/>
    </source>
</evidence>
<feature type="transmembrane region" description="Helical" evidence="16">
    <location>
        <begin position="77"/>
        <end position="100"/>
    </location>
</feature>
<evidence type="ECO:0000256" key="8">
    <source>
        <dbReference type="ARBA" id="ARBA00022840"/>
    </source>
</evidence>
<evidence type="ECO:0000259" key="17">
    <source>
        <dbReference type="PROSITE" id="PS50901"/>
    </source>
</evidence>
<comment type="subcellular location">
    <subcellularLocation>
        <location evidence="1">Cell membrane</location>
        <topology evidence="1">Multi-pass membrane protein</topology>
    </subcellularLocation>
</comment>
<dbReference type="InterPro" id="IPR036390">
    <property type="entry name" value="WH_DNA-bd_sf"/>
</dbReference>
<evidence type="ECO:0000256" key="9">
    <source>
        <dbReference type="ARBA" id="ARBA00022989"/>
    </source>
</evidence>
<dbReference type="Gene3D" id="3.40.50.300">
    <property type="entry name" value="P-loop containing nucleotide triphosphate hydrolases"/>
    <property type="match status" value="1"/>
</dbReference>
<comment type="subunit">
    <text evidence="13">Homohexamer. Forms a ring that surrounds DNA.</text>
</comment>
<dbReference type="GO" id="GO:0051301">
    <property type="term" value="P:cell division"/>
    <property type="evidence" value="ECO:0007669"/>
    <property type="project" value="UniProtKB-KW"/>
</dbReference>
<gene>
    <name evidence="18" type="ORF">A2722_03725</name>
</gene>
<keyword evidence="5 16" id="KW-0812">Transmembrane</keyword>
<evidence type="ECO:0000256" key="15">
    <source>
        <dbReference type="SAM" id="MobiDB-lite"/>
    </source>
</evidence>
<dbReference type="Pfam" id="PF01580">
    <property type="entry name" value="FtsK_SpoIIIE"/>
    <property type="match status" value="1"/>
</dbReference>
<dbReference type="InterPro" id="IPR041027">
    <property type="entry name" value="FtsK_alpha"/>
</dbReference>
<dbReference type="AlphaFoldDB" id="A0A1F5PJ63"/>
<comment type="caution">
    <text evidence="18">The sequence shown here is derived from an EMBL/GenBank/DDBJ whole genome shotgun (WGS) entry which is preliminary data.</text>
</comment>
<proteinExistence type="inferred from homology"/>
<dbReference type="InterPro" id="IPR025199">
    <property type="entry name" value="FtsK_4TM"/>
</dbReference>
<dbReference type="GO" id="GO:0007059">
    <property type="term" value="P:chromosome segregation"/>
    <property type="evidence" value="ECO:0007669"/>
    <property type="project" value="UniProtKB-KW"/>
</dbReference>
<sequence>MARRRKRRYYYSTGRRSRSRYDDRFEPVGLDLAPETKRGIAIVVFLVAGLIATLSLLDLAGSLGVWTKDALLKLFGLAAYVTPLIFLGTSLSLFFGVRIIPGKSRTDEDVLIRTSMLRTYMGVALFVLSVTGVIHLQAIHAYNMTAKELISEGRGGGYIGALMSFPIFSIMGYPASIALFIALILIALLIAFDLSLHGVFQFLRRFLSRVAGGAQVAPAAILPKTDPPISSQDKVKINMMGSSGFAVSRMQPTQAQPRSEPVGSEDQDQGGILANVASQQAAKAVKVASVPDKFRKGKWKLPPTDLLDPTTTNVKSGNIEANVKIIKKTLQDFGITVEMGEVNVGPTVTQYTFRPAVGVKLANIISRADDLALALAAPTIRIEAPIPGKSLVGIEAPNPQPAIVRMRELVESDAFQKEESSLAFTLGRDVAGRPVFADLERMPHLLIAGASGMGKSVCLNAILTSFLYRNSPQELQMIIIDPKRVDLTLYSGIPHLLCPVVTDHKKAINALRWAVAQMDLRYQMLSDSGKRNIQEYNQSAEIPLPFNVIIVDELAQLMSIAKSEVETAIVRLAQMARAVGLHLILATQRPSVDVITGLIKANMTTRIAFGVASQVDSRTILDTAGAESLLGRGDMLYQTPDLPKPKRVQSPFISTNELHRILSFIRDQAGPIDYEEDILEKPSKSNLAGSAFEDDEADEDLINAAIEEIGRSRKASATLLQRRLKIGYARASRILDILEDRGLVGPGEGAKPREIYIDSSPGGEIE</sequence>
<dbReference type="PROSITE" id="PS50901">
    <property type="entry name" value="FTSK"/>
    <property type="match status" value="1"/>
</dbReference>
<evidence type="ECO:0000256" key="12">
    <source>
        <dbReference type="ARBA" id="ARBA00023306"/>
    </source>
</evidence>
<dbReference type="GO" id="GO:0003677">
    <property type="term" value="F:DNA binding"/>
    <property type="evidence" value="ECO:0007669"/>
    <property type="project" value="UniProtKB-KW"/>
</dbReference>
<protein>
    <recommendedName>
        <fullName evidence="17">FtsK domain-containing protein</fullName>
    </recommendedName>
</protein>
<feature type="domain" description="FtsK" evidence="17">
    <location>
        <begin position="432"/>
        <end position="618"/>
    </location>
</feature>
<keyword evidence="12" id="KW-0131">Cell cycle</keyword>
<comment type="similarity">
    <text evidence="2">Belongs to the FtsK/SpoIIIE/SftA family.</text>
</comment>
<dbReference type="InterPro" id="IPR027417">
    <property type="entry name" value="P-loop_NTPase"/>
</dbReference>
<evidence type="ECO:0000256" key="2">
    <source>
        <dbReference type="ARBA" id="ARBA00006474"/>
    </source>
</evidence>
<dbReference type="Gene3D" id="3.30.980.40">
    <property type="match status" value="1"/>
</dbReference>
<dbReference type="Gene3D" id="1.10.10.10">
    <property type="entry name" value="Winged helix-like DNA-binding domain superfamily/Winged helix DNA-binding domain"/>
    <property type="match status" value="1"/>
</dbReference>
<keyword evidence="4" id="KW-0132">Cell division</keyword>
<evidence type="ECO:0000256" key="4">
    <source>
        <dbReference type="ARBA" id="ARBA00022618"/>
    </source>
</evidence>
<evidence type="ECO:0000256" key="6">
    <source>
        <dbReference type="ARBA" id="ARBA00022741"/>
    </source>
</evidence>
<dbReference type="PANTHER" id="PTHR22683">
    <property type="entry name" value="SPORULATION PROTEIN RELATED"/>
    <property type="match status" value="1"/>
</dbReference>
<evidence type="ECO:0000256" key="11">
    <source>
        <dbReference type="ARBA" id="ARBA00023136"/>
    </source>
</evidence>
<evidence type="ECO:0000256" key="10">
    <source>
        <dbReference type="ARBA" id="ARBA00023125"/>
    </source>
</evidence>
<feature type="transmembrane region" description="Helical" evidence="16">
    <location>
        <begin position="155"/>
        <end position="173"/>
    </location>
</feature>
<accession>A0A1F5PJ63</accession>
<dbReference type="Pfam" id="PF09397">
    <property type="entry name" value="FtsK_gamma"/>
    <property type="match status" value="1"/>
</dbReference>
<dbReference type="GO" id="GO:0005886">
    <property type="term" value="C:plasma membrane"/>
    <property type="evidence" value="ECO:0007669"/>
    <property type="project" value="UniProtKB-SubCell"/>
</dbReference>
<dbReference type="Pfam" id="PF17854">
    <property type="entry name" value="FtsK_alpha"/>
    <property type="match status" value="1"/>
</dbReference>
<feature type="transmembrane region" description="Helical" evidence="16">
    <location>
        <begin position="120"/>
        <end position="143"/>
    </location>
</feature>
<keyword evidence="11 16" id="KW-0472">Membrane</keyword>
<dbReference type="Proteomes" id="UP000178377">
    <property type="component" value="Unassembled WGS sequence"/>
</dbReference>
<feature type="binding site" evidence="14">
    <location>
        <begin position="449"/>
        <end position="456"/>
    </location>
    <ligand>
        <name>ATP</name>
        <dbReference type="ChEBI" id="CHEBI:30616"/>
    </ligand>
</feature>
<keyword evidence="7" id="KW-0159">Chromosome partition</keyword>
<dbReference type="SUPFAM" id="SSF52540">
    <property type="entry name" value="P-loop containing nucleoside triphosphate hydrolases"/>
    <property type="match status" value="1"/>
</dbReference>
<evidence type="ECO:0000256" key="5">
    <source>
        <dbReference type="ARBA" id="ARBA00022692"/>
    </source>
</evidence>
<dbReference type="SMART" id="SM00382">
    <property type="entry name" value="AAA"/>
    <property type="match status" value="1"/>
</dbReference>
<dbReference type="Pfam" id="PF13491">
    <property type="entry name" value="FtsK_4TM"/>
    <property type="match status" value="1"/>
</dbReference>
<dbReference type="EMBL" id="MFEO01000015">
    <property type="protein sequence ID" value="OGE89897.1"/>
    <property type="molecule type" value="Genomic_DNA"/>
</dbReference>
<dbReference type="SMART" id="SM00843">
    <property type="entry name" value="Ftsk_gamma"/>
    <property type="match status" value="1"/>
</dbReference>
<dbReference type="GO" id="GO:0005524">
    <property type="term" value="F:ATP binding"/>
    <property type="evidence" value="ECO:0007669"/>
    <property type="project" value="UniProtKB-UniRule"/>
</dbReference>
<keyword evidence="3" id="KW-1003">Cell membrane</keyword>
<dbReference type="InterPro" id="IPR050206">
    <property type="entry name" value="FtsK/SpoIIIE/SftA"/>
</dbReference>
<keyword evidence="10" id="KW-0238">DNA-binding</keyword>
<evidence type="ECO:0000256" key="1">
    <source>
        <dbReference type="ARBA" id="ARBA00004651"/>
    </source>
</evidence>
<evidence type="ECO:0000313" key="18">
    <source>
        <dbReference type="EMBL" id="OGE89897.1"/>
    </source>
</evidence>
<evidence type="ECO:0000256" key="7">
    <source>
        <dbReference type="ARBA" id="ARBA00022829"/>
    </source>
</evidence>
<dbReference type="SUPFAM" id="SSF46785">
    <property type="entry name" value="Winged helix' DNA-binding domain"/>
    <property type="match status" value="1"/>
</dbReference>
<organism evidence="18 19">
    <name type="scientific">Candidatus Doudnabacteria bacterium RIFCSPHIGHO2_01_FULL_50_11</name>
    <dbReference type="NCBI Taxonomy" id="1817828"/>
    <lineage>
        <taxon>Bacteria</taxon>
        <taxon>Candidatus Doudnaibacteriota</taxon>
    </lineage>
</organism>
<evidence type="ECO:0000256" key="13">
    <source>
        <dbReference type="ARBA" id="ARBA00025923"/>
    </source>
</evidence>
<dbReference type="InterPro" id="IPR036388">
    <property type="entry name" value="WH-like_DNA-bd_sf"/>
</dbReference>
<feature type="transmembrane region" description="Helical" evidence="16">
    <location>
        <begin position="180"/>
        <end position="200"/>
    </location>
</feature>
<dbReference type="CDD" id="cd01127">
    <property type="entry name" value="TrwB_TraG_TraD_VirD4"/>
    <property type="match status" value="1"/>
</dbReference>
<keyword evidence="6 14" id="KW-0547">Nucleotide-binding</keyword>
<keyword evidence="8 14" id="KW-0067">ATP-binding</keyword>
<dbReference type="InterPro" id="IPR002543">
    <property type="entry name" value="FtsK_dom"/>
</dbReference>